<feature type="transmembrane region" description="Helical" evidence="1">
    <location>
        <begin position="116"/>
        <end position="135"/>
    </location>
</feature>
<feature type="transmembrane region" description="Helical" evidence="1">
    <location>
        <begin position="237"/>
        <end position="255"/>
    </location>
</feature>
<keyword evidence="1" id="KW-0472">Membrane</keyword>
<name>A0A951Q398_9NOST</name>
<feature type="transmembrane region" description="Helical" evidence="1">
    <location>
        <begin position="93"/>
        <end position="110"/>
    </location>
</feature>
<dbReference type="PANTHER" id="PTHR33802">
    <property type="entry name" value="SI:CH211-161H7.5-RELATED"/>
    <property type="match status" value="1"/>
</dbReference>
<comment type="caution">
    <text evidence="2">The sequence shown here is derived from an EMBL/GenBank/DDBJ whole genome shotgun (WGS) entry which is preliminary data.</text>
</comment>
<feature type="transmembrane region" description="Helical" evidence="1">
    <location>
        <begin position="156"/>
        <end position="179"/>
    </location>
</feature>
<organism evidence="2 3">
    <name type="scientific">Mojavia pulchra JT2-VF2</name>
    <dbReference type="NCBI Taxonomy" id="287848"/>
    <lineage>
        <taxon>Bacteria</taxon>
        <taxon>Bacillati</taxon>
        <taxon>Cyanobacteriota</taxon>
        <taxon>Cyanophyceae</taxon>
        <taxon>Nostocales</taxon>
        <taxon>Nostocaceae</taxon>
    </lineage>
</organism>
<sequence>MQQSTSSNNWDLLRQFVTLFAIIGAFLINVASNFFPLNGLSIGEISNTLFKNVLIIPANYAFAIWGLIYLGLFVFGIYQFLPSQKDNLDLRKTGYLLVIACIAQSIWVYLFLSRFFALSVIAMLLILLPLISIYLKLGIGHKNVPRAQKWCLHFPISIYLGWISVATIVNVACALYSQGWNGWDISAQVWTVIMLLAAFLIAAAISIQRQDIAYAGVIVWALVAIAIKHWNDPLLKNVALILAIVLVAIAIIKNLRPRLEHINSSQ</sequence>
<feature type="transmembrane region" description="Helical" evidence="1">
    <location>
        <begin position="212"/>
        <end position="231"/>
    </location>
</feature>
<feature type="transmembrane region" description="Helical" evidence="1">
    <location>
        <begin position="12"/>
        <end position="35"/>
    </location>
</feature>
<accession>A0A951Q398</accession>
<feature type="transmembrane region" description="Helical" evidence="1">
    <location>
        <begin position="55"/>
        <end position="81"/>
    </location>
</feature>
<keyword evidence="1" id="KW-1133">Transmembrane helix</keyword>
<reference evidence="2" key="1">
    <citation type="submission" date="2021-05" db="EMBL/GenBank/DDBJ databases">
        <authorList>
            <person name="Pietrasiak N."/>
            <person name="Ward R."/>
            <person name="Stajich J.E."/>
            <person name="Kurbessoian T."/>
        </authorList>
    </citation>
    <scope>NUCLEOTIDE SEQUENCE</scope>
    <source>
        <strain evidence="2">JT2-VF2</strain>
    </source>
</reference>
<evidence type="ECO:0000313" key="2">
    <source>
        <dbReference type="EMBL" id="MBW4564118.1"/>
    </source>
</evidence>
<evidence type="ECO:0000313" key="3">
    <source>
        <dbReference type="Proteomes" id="UP000715781"/>
    </source>
</evidence>
<dbReference type="EMBL" id="JAHHHN010000018">
    <property type="protein sequence ID" value="MBW4564118.1"/>
    <property type="molecule type" value="Genomic_DNA"/>
</dbReference>
<dbReference type="AlphaFoldDB" id="A0A951Q398"/>
<protein>
    <submittedName>
        <fullName evidence="2">Tryptophan-rich sensory protein</fullName>
    </submittedName>
</protein>
<dbReference type="Proteomes" id="UP000715781">
    <property type="component" value="Unassembled WGS sequence"/>
</dbReference>
<reference evidence="2" key="2">
    <citation type="journal article" date="2022" name="Microbiol. Resour. Announc.">
        <title>Metagenome Sequencing to Explore Phylogenomics of Terrestrial Cyanobacteria.</title>
        <authorList>
            <person name="Ward R.D."/>
            <person name="Stajich J.E."/>
            <person name="Johansen J.R."/>
            <person name="Huntemann M."/>
            <person name="Clum A."/>
            <person name="Foster B."/>
            <person name="Foster B."/>
            <person name="Roux S."/>
            <person name="Palaniappan K."/>
            <person name="Varghese N."/>
            <person name="Mukherjee S."/>
            <person name="Reddy T.B.K."/>
            <person name="Daum C."/>
            <person name="Copeland A."/>
            <person name="Chen I.A."/>
            <person name="Ivanova N.N."/>
            <person name="Kyrpides N.C."/>
            <person name="Shapiro N."/>
            <person name="Eloe-Fadrosh E.A."/>
            <person name="Pietrasiak N."/>
        </authorList>
    </citation>
    <scope>NUCLEOTIDE SEQUENCE</scope>
    <source>
        <strain evidence="2">JT2-VF2</strain>
    </source>
</reference>
<dbReference type="PANTHER" id="PTHR33802:SF1">
    <property type="entry name" value="XK-RELATED PROTEIN"/>
    <property type="match status" value="1"/>
</dbReference>
<proteinExistence type="predicted"/>
<gene>
    <name evidence="2" type="ORF">KME32_23850</name>
</gene>
<feature type="transmembrane region" description="Helical" evidence="1">
    <location>
        <begin position="185"/>
        <end position="205"/>
    </location>
</feature>
<evidence type="ECO:0000256" key="1">
    <source>
        <dbReference type="SAM" id="Phobius"/>
    </source>
</evidence>
<keyword evidence="1" id="KW-0812">Transmembrane</keyword>